<dbReference type="SUPFAM" id="SSF51679">
    <property type="entry name" value="Bacterial luciferase-like"/>
    <property type="match status" value="1"/>
</dbReference>
<dbReference type="Pfam" id="PF00296">
    <property type="entry name" value="Bac_luciferase"/>
    <property type="match status" value="1"/>
</dbReference>
<accession>A0A381RL04</accession>
<name>A0A381RL04_9ZZZZ</name>
<sequence length="332" mass="37685">MKGAMIPKVKFGLTLSNRGVLLGLTQPEEILEMAELAESSEAFDHVWVGDSIMAKPRMESITLMSGIAARTKRVKIGVACMASFPSRDPITLAYQWASMDLLSNGRMILGACMGGSISEQEHRAEYTNMGIKGSDRALRMEENIEILRKLWTEDKVDYQGQFHTLKNAFIEPKPVQNPPPIWVISNPRLATGKPHIIERSLRRVARMGDGFMTTANPADQFEELRRRVINFAGDYGRNFEGAPCSLYYNININEDREAAFQESKTYLDQYYSVDYKREVVENWVALGSPEQCIQQLQTFVDAGATDILLRIPSWDQRGQFRRLVEEVLPHFL</sequence>
<dbReference type="GO" id="GO:0016705">
    <property type="term" value="F:oxidoreductase activity, acting on paired donors, with incorporation or reduction of molecular oxygen"/>
    <property type="evidence" value="ECO:0007669"/>
    <property type="project" value="InterPro"/>
</dbReference>
<organism evidence="3">
    <name type="scientific">marine metagenome</name>
    <dbReference type="NCBI Taxonomy" id="408172"/>
    <lineage>
        <taxon>unclassified sequences</taxon>
        <taxon>metagenomes</taxon>
        <taxon>ecological metagenomes</taxon>
    </lineage>
</organism>
<keyword evidence="1" id="KW-0560">Oxidoreductase</keyword>
<dbReference type="Gene3D" id="3.20.20.30">
    <property type="entry name" value="Luciferase-like domain"/>
    <property type="match status" value="1"/>
</dbReference>
<dbReference type="PANTHER" id="PTHR43244">
    <property type="match status" value="1"/>
</dbReference>
<dbReference type="InterPro" id="IPR050564">
    <property type="entry name" value="F420-G6PD/mer"/>
</dbReference>
<gene>
    <name evidence="3" type="ORF">METZ01_LOCUS45369</name>
</gene>
<dbReference type="EMBL" id="UINC01002065">
    <property type="protein sequence ID" value="SUZ92515.1"/>
    <property type="molecule type" value="Genomic_DNA"/>
</dbReference>
<dbReference type="InterPro" id="IPR011251">
    <property type="entry name" value="Luciferase-like_dom"/>
</dbReference>
<dbReference type="PANTHER" id="PTHR43244:SF1">
    <property type="entry name" value="5,10-METHYLENETETRAHYDROMETHANOPTERIN REDUCTASE"/>
    <property type="match status" value="1"/>
</dbReference>
<evidence type="ECO:0000259" key="2">
    <source>
        <dbReference type="Pfam" id="PF00296"/>
    </source>
</evidence>
<evidence type="ECO:0000313" key="3">
    <source>
        <dbReference type="EMBL" id="SUZ92515.1"/>
    </source>
</evidence>
<dbReference type="InterPro" id="IPR036661">
    <property type="entry name" value="Luciferase-like_sf"/>
</dbReference>
<feature type="domain" description="Luciferase-like" evidence="2">
    <location>
        <begin position="15"/>
        <end position="305"/>
    </location>
</feature>
<protein>
    <recommendedName>
        <fullName evidence="2">Luciferase-like domain-containing protein</fullName>
    </recommendedName>
</protein>
<reference evidence="3" key="1">
    <citation type="submission" date="2018-05" db="EMBL/GenBank/DDBJ databases">
        <authorList>
            <person name="Lanie J.A."/>
            <person name="Ng W.-L."/>
            <person name="Kazmierczak K.M."/>
            <person name="Andrzejewski T.M."/>
            <person name="Davidsen T.M."/>
            <person name="Wayne K.J."/>
            <person name="Tettelin H."/>
            <person name="Glass J.I."/>
            <person name="Rusch D."/>
            <person name="Podicherti R."/>
            <person name="Tsui H.-C.T."/>
            <person name="Winkler M.E."/>
        </authorList>
    </citation>
    <scope>NUCLEOTIDE SEQUENCE</scope>
</reference>
<proteinExistence type="predicted"/>
<evidence type="ECO:0000256" key="1">
    <source>
        <dbReference type="ARBA" id="ARBA00023002"/>
    </source>
</evidence>
<dbReference type="AlphaFoldDB" id="A0A381RL04"/>